<comment type="similarity">
    <text evidence="2">Belongs to the MgtC/SapB family.</text>
</comment>
<proteinExistence type="inferred from homology"/>
<organism evidence="9 10">
    <name type="scientific">Paratractidigestivibacter faecalis</name>
    <dbReference type="NCBI Taxonomy" id="2292441"/>
    <lineage>
        <taxon>Bacteria</taxon>
        <taxon>Bacillati</taxon>
        <taxon>Actinomycetota</taxon>
        <taxon>Coriobacteriia</taxon>
        <taxon>Coriobacteriales</taxon>
        <taxon>Atopobiaceae</taxon>
        <taxon>Paratractidigestivibacter</taxon>
    </lineage>
</organism>
<evidence type="ECO:0000256" key="2">
    <source>
        <dbReference type="ARBA" id="ARBA00009298"/>
    </source>
</evidence>
<feature type="transmembrane region" description="Helical" evidence="7">
    <location>
        <begin position="133"/>
        <end position="150"/>
    </location>
</feature>
<keyword evidence="6 7" id="KW-0472">Membrane</keyword>
<dbReference type="GeneID" id="98643729"/>
<evidence type="ECO:0000256" key="6">
    <source>
        <dbReference type="ARBA" id="ARBA00023136"/>
    </source>
</evidence>
<dbReference type="EMBL" id="JBBNGS010000011">
    <property type="protein sequence ID" value="MEQ2638047.1"/>
    <property type="molecule type" value="Genomic_DNA"/>
</dbReference>
<evidence type="ECO:0000313" key="9">
    <source>
        <dbReference type="EMBL" id="MEQ2638047.1"/>
    </source>
</evidence>
<name>A0ABV1IGM9_9ACTN</name>
<dbReference type="InterPro" id="IPR049177">
    <property type="entry name" value="MgtC_SapB_SrpB_YhiD_N"/>
</dbReference>
<evidence type="ECO:0000256" key="3">
    <source>
        <dbReference type="ARBA" id="ARBA00022475"/>
    </source>
</evidence>
<evidence type="ECO:0000256" key="1">
    <source>
        <dbReference type="ARBA" id="ARBA00004651"/>
    </source>
</evidence>
<dbReference type="PANTHER" id="PTHR33778">
    <property type="entry name" value="PROTEIN MGTC"/>
    <property type="match status" value="1"/>
</dbReference>
<accession>A0ABV1IGM9</accession>
<evidence type="ECO:0000259" key="8">
    <source>
        <dbReference type="Pfam" id="PF02308"/>
    </source>
</evidence>
<evidence type="ECO:0000256" key="4">
    <source>
        <dbReference type="ARBA" id="ARBA00022692"/>
    </source>
</evidence>
<dbReference type="Pfam" id="PF02308">
    <property type="entry name" value="MgtC"/>
    <property type="match status" value="1"/>
</dbReference>
<sequence>MLAGWFGAFLSAAAAWDERAVFLRLLVATLVGAVIGLDREYHNKGAGIKTHVLVCLGSAMTMVVSEYVAMMFPEVRADMNRIGAQVVSGVGFLGVGTIIVTGRNEVRGLTTAAGLWACACIGLAVGIGFVEAALLALLFVVLTFSALSMVDRWLHDNARVFDLYIELESHGAVKELLKKLNSWDCQYSDFTLTKGAAGSRDCAVTLTVTLGHMGRKAAFIEAIQLLDFVSFCNEL</sequence>
<evidence type="ECO:0000256" key="5">
    <source>
        <dbReference type="ARBA" id="ARBA00022989"/>
    </source>
</evidence>
<protein>
    <submittedName>
        <fullName evidence="9">MgtC/SapB family protein</fullName>
    </submittedName>
</protein>
<keyword evidence="3" id="KW-1003">Cell membrane</keyword>
<keyword evidence="5 7" id="KW-1133">Transmembrane helix</keyword>
<feature type="transmembrane region" description="Helical" evidence="7">
    <location>
        <begin position="50"/>
        <end position="70"/>
    </location>
</feature>
<dbReference type="PRINTS" id="PR01837">
    <property type="entry name" value="MGTCSAPBPROT"/>
</dbReference>
<dbReference type="InterPro" id="IPR003416">
    <property type="entry name" value="MgtC/SapB/SrpB/YhiD_fam"/>
</dbReference>
<reference evidence="9 10" key="1">
    <citation type="submission" date="2024-04" db="EMBL/GenBank/DDBJ databases">
        <title>Human intestinal bacterial collection.</title>
        <authorList>
            <person name="Pauvert C."/>
            <person name="Hitch T.C.A."/>
            <person name="Clavel T."/>
        </authorList>
    </citation>
    <scope>NUCLEOTIDE SEQUENCE [LARGE SCALE GENOMIC DNA]</scope>
    <source>
        <strain evidence="9 10">CLA-AA-H197</strain>
    </source>
</reference>
<evidence type="ECO:0000313" key="10">
    <source>
        <dbReference type="Proteomes" id="UP001478817"/>
    </source>
</evidence>
<feature type="domain" description="MgtC/SapB/SrpB/YhiD N-terminal" evidence="8">
    <location>
        <begin position="25"/>
        <end position="152"/>
    </location>
</feature>
<gene>
    <name evidence="9" type="ORF">AAAT05_06810</name>
</gene>
<dbReference type="PANTHER" id="PTHR33778:SF1">
    <property type="entry name" value="MAGNESIUM TRANSPORTER YHID-RELATED"/>
    <property type="match status" value="1"/>
</dbReference>
<dbReference type="Proteomes" id="UP001478817">
    <property type="component" value="Unassembled WGS sequence"/>
</dbReference>
<comment type="caution">
    <text evidence="9">The sequence shown here is derived from an EMBL/GenBank/DDBJ whole genome shotgun (WGS) entry which is preliminary data.</text>
</comment>
<evidence type="ECO:0000256" key="7">
    <source>
        <dbReference type="SAM" id="Phobius"/>
    </source>
</evidence>
<feature type="transmembrane region" description="Helical" evidence="7">
    <location>
        <begin position="82"/>
        <end position="101"/>
    </location>
</feature>
<feature type="transmembrane region" description="Helical" evidence="7">
    <location>
        <begin position="20"/>
        <end position="38"/>
    </location>
</feature>
<keyword evidence="10" id="KW-1185">Reference proteome</keyword>
<keyword evidence="4 7" id="KW-0812">Transmembrane</keyword>
<dbReference type="RefSeq" id="WP_117205048.1">
    <property type="nucleotide sequence ID" value="NZ_JBBNGS010000011.1"/>
</dbReference>
<comment type="subcellular location">
    <subcellularLocation>
        <location evidence="1">Cell membrane</location>
        <topology evidence="1">Multi-pass membrane protein</topology>
    </subcellularLocation>
</comment>